<reference evidence="6" key="1">
    <citation type="submission" date="2011-02" db="EMBL/GenBank/DDBJ databases">
        <title>The Genome Sequence of Capsaspora owczarzaki ATCC 30864.</title>
        <authorList>
            <person name="Russ C."/>
            <person name="Cuomo C."/>
            <person name="Burger G."/>
            <person name="Gray M.W."/>
            <person name="Holland P.W.H."/>
            <person name="King N."/>
            <person name="Lang F.B.F."/>
            <person name="Roger A.J."/>
            <person name="Ruiz-Trillo I."/>
            <person name="Young S.K."/>
            <person name="Zeng Q."/>
            <person name="Gargeya S."/>
            <person name="Alvarado L."/>
            <person name="Berlin A."/>
            <person name="Chapman S.B."/>
            <person name="Chen Z."/>
            <person name="Freedman E."/>
            <person name="Gellesch M."/>
            <person name="Goldberg J."/>
            <person name="Griggs A."/>
            <person name="Gujja S."/>
            <person name="Heilman E."/>
            <person name="Heiman D."/>
            <person name="Howarth C."/>
            <person name="Mehta T."/>
            <person name="Neiman D."/>
            <person name="Pearson M."/>
            <person name="Roberts A."/>
            <person name="Saif S."/>
            <person name="Shea T."/>
            <person name="Shenoy N."/>
            <person name="Sisk P."/>
            <person name="Stolte C."/>
            <person name="Sykes S."/>
            <person name="White J."/>
            <person name="Yandava C."/>
            <person name="Haas B."/>
            <person name="Nusbaum C."/>
            <person name="Birren B."/>
        </authorList>
    </citation>
    <scope>NUCLEOTIDE SEQUENCE</scope>
    <source>
        <strain evidence="6">ATCC 30864</strain>
    </source>
</reference>
<feature type="compositionally biased region" description="Low complexity" evidence="4">
    <location>
        <begin position="636"/>
        <end position="651"/>
    </location>
</feature>
<feature type="region of interest" description="Disordered" evidence="4">
    <location>
        <begin position="315"/>
        <end position="340"/>
    </location>
</feature>
<evidence type="ECO:0000256" key="3">
    <source>
        <dbReference type="ARBA" id="ARBA00023242"/>
    </source>
</evidence>
<evidence type="ECO:0000313" key="6">
    <source>
        <dbReference type="Proteomes" id="UP000008743"/>
    </source>
</evidence>
<keyword evidence="6" id="KW-1185">Reference proteome</keyword>
<feature type="compositionally biased region" description="Low complexity" evidence="4">
    <location>
        <begin position="606"/>
        <end position="624"/>
    </location>
</feature>
<dbReference type="OrthoDB" id="19679at2759"/>
<feature type="compositionally biased region" description="Low complexity" evidence="4">
    <location>
        <begin position="1"/>
        <end position="26"/>
    </location>
</feature>
<dbReference type="OMA" id="YKAWNTV"/>
<dbReference type="RefSeq" id="XP_004343617.1">
    <property type="nucleotide sequence ID" value="XM_004343567.2"/>
</dbReference>
<feature type="compositionally biased region" description="Polar residues" evidence="4">
    <location>
        <begin position="115"/>
        <end position="128"/>
    </location>
</feature>
<dbReference type="AlphaFoldDB" id="A0A0D2WWF7"/>
<feature type="region of interest" description="Disordered" evidence="4">
    <location>
        <begin position="512"/>
        <end position="651"/>
    </location>
</feature>
<dbReference type="STRING" id="595528.A0A0D2WWF7"/>
<feature type="compositionally biased region" description="Polar residues" evidence="4">
    <location>
        <begin position="545"/>
        <end position="562"/>
    </location>
</feature>
<feature type="compositionally biased region" description="Basic and acidic residues" evidence="4">
    <location>
        <begin position="205"/>
        <end position="214"/>
    </location>
</feature>
<sequence length="651" mass="67344">MASASSSGSSSITNTHSSSSTSTSAGAGAGAGGRGRVLDEDAYLSALESIIQRDFFPHLSKLRAQHEYLQALERKDEALLRAIAAKYNQRTSGGGGTAVTERGYYSTRGRPAETPSASANSDSSINGANGSGWAAPGSGRRRFDAGDATPLLATPRARMTGDETPRDTRGEHSEGAFGPGEAAAAAAAAGASDQAMHTRGSKRRRDQDSHFASREDDDSDEADDKDEDGHGEMDSIGGPRRRPRLADPRELSLDEFLATHTSEDNASFAEIMERTQKRNREKYAWMYKGASSTAKPLALMGSSGLLAITAGTDAPAASDNPSMSSSSTDPAAADAAASGRAIVEASDAKTLRDAAPILPPPNDRSGSAVARWKYTPKNTLMFPVDGVANQQSSVASRVVQHANTRVDDDFLAAVAAESSQKGKQTASAEAAQTPGGSAAEAPSQAAAASLLSVSVVVNAPGGASIRLPRGFEPETPRVGGHSFLSTPTPVPGVDATPMMTWGMIDGTPFRLDAADSTPRHQGPTYSLPEVRPREQIAIGLADKSSLISKSGNASRGSTSSPSFAVPRLPNNRKTNIPPSSPMAQAQRFSQLSPAAQRFAAGTFRATPTRSAGPGSTPTSGGKASFGSDPALRASYSPMPHSGGSSTTPTSR</sequence>
<dbReference type="PANTHER" id="PTHR12940:SF0">
    <property type="entry name" value="SPLICING FACTOR ESS-2 HOMOLOG"/>
    <property type="match status" value="1"/>
</dbReference>
<protein>
    <submittedName>
        <fullName evidence="5">Nuclear protein Es2</fullName>
    </submittedName>
</protein>
<organism evidence="5 6">
    <name type="scientific">Capsaspora owczarzaki (strain ATCC 30864)</name>
    <dbReference type="NCBI Taxonomy" id="595528"/>
    <lineage>
        <taxon>Eukaryota</taxon>
        <taxon>Filasterea</taxon>
        <taxon>Capsaspora</taxon>
    </lineage>
</organism>
<dbReference type="eggNOG" id="KOG2627">
    <property type="taxonomic scope" value="Eukaryota"/>
</dbReference>
<dbReference type="PANTHER" id="PTHR12940">
    <property type="entry name" value="ES-2 PROTEIN - RELATED"/>
    <property type="match status" value="1"/>
</dbReference>
<feature type="region of interest" description="Disordered" evidence="4">
    <location>
        <begin position="1"/>
        <end position="34"/>
    </location>
</feature>
<feature type="compositionally biased region" description="Low complexity" evidence="4">
    <location>
        <begin position="175"/>
        <end position="191"/>
    </location>
</feature>
<feature type="compositionally biased region" description="Low complexity" evidence="4">
    <location>
        <begin position="315"/>
        <end position="338"/>
    </location>
</feature>
<feature type="region of interest" description="Disordered" evidence="4">
    <location>
        <begin position="463"/>
        <end position="491"/>
    </location>
</feature>
<feature type="region of interest" description="Disordered" evidence="4">
    <location>
        <begin position="419"/>
        <end position="440"/>
    </location>
</feature>
<evidence type="ECO:0000256" key="4">
    <source>
        <dbReference type="SAM" id="MobiDB-lite"/>
    </source>
</evidence>
<evidence type="ECO:0000313" key="5">
    <source>
        <dbReference type="EMBL" id="KJE97315.1"/>
    </source>
</evidence>
<dbReference type="EMBL" id="KE346373">
    <property type="protein sequence ID" value="KJE97315.1"/>
    <property type="molecule type" value="Genomic_DNA"/>
</dbReference>
<feature type="compositionally biased region" description="Polar residues" evidence="4">
    <location>
        <begin position="571"/>
        <end position="593"/>
    </location>
</feature>
<feature type="compositionally biased region" description="Acidic residues" evidence="4">
    <location>
        <begin position="215"/>
        <end position="226"/>
    </location>
</feature>
<dbReference type="Proteomes" id="UP000008743">
    <property type="component" value="Unassembled WGS sequence"/>
</dbReference>
<dbReference type="Pfam" id="PF09751">
    <property type="entry name" value="Es2"/>
    <property type="match status" value="1"/>
</dbReference>
<dbReference type="PhylomeDB" id="A0A0D2WWF7"/>
<comment type="subcellular location">
    <subcellularLocation>
        <location evidence="1">Nucleus</location>
    </subcellularLocation>
</comment>
<dbReference type="InParanoid" id="A0A0D2WWF7"/>
<proteinExistence type="inferred from homology"/>
<comment type="similarity">
    <text evidence="2">Belongs to the ESS2 family.</text>
</comment>
<keyword evidence="3" id="KW-0539">Nucleus</keyword>
<accession>A0A0D2WWF7</accession>
<name>A0A0D2WWF7_CAPO3</name>
<evidence type="ECO:0000256" key="1">
    <source>
        <dbReference type="ARBA" id="ARBA00004123"/>
    </source>
</evidence>
<gene>
    <name evidence="5" type="ORF">CAOG_007743</name>
</gene>
<dbReference type="InterPro" id="IPR019148">
    <property type="entry name" value="Nuclear_protein_DGCR14_ESS-2"/>
</dbReference>
<feature type="region of interest" description="Disordered" evidence="4">
    <location>
        <begin position="90"/>
        <end position="249"/>
    </location>
</feature>
<feature type="compositionally biased region" description="Basic and acidic residues" evidence="4">
    <location>
        <begin position="159"/>
        <end position="174"/>
    </location>
</feature>
<evidence type="ECO:0000256" key="2">
    <source>
        <dbReference type="ARBA" id="ARBA00009072"/>
    </source>
</evidence>
<dbReference type="GO" id="GO:0071013">
    <property type="term" value="C:catalytic step 2 spliceosome"/>
    <property type="evidence" value="ECO:0007669"/>
    <property type="project" value="TreeGrafter"/>
</dbReference>